<dbReference type="GO" id="GO:0008234">
    <property type="term" value="F:cysteine-type peptidase activity"/>
    <property type="evidence" value="ECO:0007669"/>
    <property type="project" value="InterPro"/>
</dbReference>
<dbReference type="Pfam" id="PF01640">
    <property type="entry name" value="Peptidase_C10"/>
    <property type="match status" value="1"/>
</dbReference>
<gene>
    <name evidence="3" type="ORF">C7Y71_008955</name>
</gene>
<dbReference type="Proteomes" id="UP000249375">
    <property type="component" value="Chromosome"/>
</dbReference>
<dbReference type="EMBL" id="CP033459">
    <property type="protein sequence ID" value="QFQ13129.1"/>
    <property type="molecule type" value="Genomic_DNA"/>
</dbReference>
<dbReference type="PRINTS" id="PR00797">
    <property type="entry name" value="STREPTOPAIN"/>
</dbReference>
<feature type="signal peptide" evidence="2">
    <location>
        <begin position="1"/>
        <end position="19"/>
    </location>
</feature>
<dbReference type="KEGG" id="alq:C7Y71_008955"/>
<keyword evidence="2" id="KW-0732">Signal</keyword>
<proteinExistence type="predicted"/>
<dbReference type="Gene3D" id="3.90.70.50">
    <property type="entry name" value="Peptidase C10, streptopain"/>
    <property type="match status" value="1"/>
</dbReference>
<evidence type="ECO:0000256" key="1">
    <source>
        <dbReference type="PIRSR" id="PIRSR600200-1"/>
    </source>
</evidence>
<feature type="active site" description="Nucleophile" evidence="1">
    <location>
        <position position="141"/>
    </location>
</feature>
<feature type="active site" description="Proton acceptor" evidence="1">
    <location>
        <position position="282"/>
    </location>
</feature>
<name>A0A5P8E7W6_9BACT</name>
<dbReference type="AlphaFoldDB" id="A0A5P8E7W6"/>
<evidence type="ECO:0000313" key="4">
    <source>
        <dbReference type="Proteomes" id="UP000249375"/>
    </source>
</evidence>
<organism evidence="3 4">
    <name type="scientific">Pseudoprevotella muciniphila</name>
    <dbReference type="NCBI Taxonomy" id="2133944"/>
    <lineage>
        <taxon>Bacteria</taxon>
        <taxon>Pseudomonadati</taxon>
        <taxon>Bacteroidota</taxon>
        <taxon>Bacteroidia</taxon>
        <taxon>Bacteroidales</taxon>
        <taxon>Prevotellaceae</taxon>
        <taxon>Pseudoprevotella</taxon>
    </lineage>
</organism>
<dbReference type="RefSeq" id="WP_111898194.1">
    <property type="nucleotide sequence ID" value="NZ_CP033459.1"/>
</dbReference>
<evidence type="ECO:0008006" key="5">
    <source>
        <dbReference type="Google" id="ProtNLM"/>
    </source>
</evidence>
<dbReference type="OrthoDB" id="2235251at2"/>
<dbReference type="InterPro" id="IPR000200">
    <property type="entry name" value="Peptidase_C10"/>
</dbReference>
<dbReference type="GO" id="GO:0006508">
    <property type="term" value="P:proteolysis"/>
    <property type="evidence" value="ECO:0007669"/>
    <property type="project" value="InterPro"/>
</dbReference>
<dbReference type="InterPro" id="IPR038765">
    <property type="entry name" value="Papain-like_cys_pep_sf"/>
</dbReference>
<accession>A0A5P8E7W6</accession>
<sequence length="618" mass="69442">MKRLTIYTLFLIFCTFCSAQPALTSAQRFMQKKRGNSLPRLDCRMKSTNATLFNDSEGRFVLVSNDGKTVLGYGDNSATEVPTVIKAMMRQTVPSSKAFTTAIVSPMLTTKHSYNEPYNAYCPYYMDDDSTMSEVRCRVGCVATALEQILTYYRRDVVLLDTLHGWTTRHYTIDDILPGTTVGTKNIRDIYTTADTDEDVHPVAQLGYICAVAARMNFGVTESGASVWRLEEPLKRAFGMKYVHYMDSYQYDTRDWYRIIESELKAGRPVFYAGYTTDINGHAFVIDGLDADGLFHVNWGYGGNFDGYFRLDALNYLFQGNDVGELAISKGYFCNQQAILLCPDSVDTALPDTLARDSLDIVVDSVVFSQPPVTNALTPITVYLRNTTDNYLTTPYEFFTNELADTAFFKQAHYYKLSGISLPPKATGKISIQVKFDTCGVRMFRMSPDDEHIPYECIIDVAEQEQPEVTVVNPTITFPDPFSATFSVSFSNKSTSARFGEMMIYSLADPAAPSRDIRSEYEDVYVAAGDATNGEVTFNNLVPGQTYIIRIRQNWPVIYETTFTMPVVEGIDDVSSETESDLPVRWYTIEGRQVAAPTATGIYIRRQGKTSRKIVVTR</sequence>
<dbReference type="SUPFAM" id="SSF54001">
    <property type="entry name" value="Cysteine proteinases"/>
    <property type="match status" value="1"/>
</dbReference>
<protein>
    <recommendedName>
        <fullName evidence="5">Spi protease inhibitor domain-containing protein</fullName>
    </recommendedName>
</protein>
<evidence type="ECO:0000256" key="2">
    <source>
        <dbReference type="SAM" id="SignalP"/>
    </source>
</evidence>
<evidence type="ECO:0000313" key="3">
    <source>
        <dbReference type="EMBL" id="QFQ13129.1"/>
    </source>
</evidence>
<dbReference type="InterPro" id="IPR044934">
    <property type="entry name" value="Streptopain_sf"/>
</dbReference>
<keyword evidence="4" id="KW-1185">Reference proteome</keyword>
<reference evidence="3 4" key="1">
    <citation type="submission" date="2018-11" db="EMBL/GenBank/DDBJ databases">
        <authorList>
            <person name="Na S.W."/>
            <person name="Baik M."/>
        </authorList>
    </citation>
    <scope>NUCLEOTIDE SEQUENCE [LARGE SCALE GENOMIC DNA]</scope>
    <source>
        <strain evidence="3 4">E39</strain>
    </source>
</reference>
<feature type="chain" id="PRO_5024314286" description="Spi protease inhibitor domain-containing protein" evidence="2">
    <location>
        <begin position="20"/>
        <end position="618"/>
    </location>
</feature>